<reference evidence="2" key="1">
    <citation type="submission" date="2020-02" db="EMBL/GenBank/DDBJ databases">
        <authorList>
            <person name="Meier V. D."/>
        </authorList>
    </citation>
    <scope>NUCLEOTIDE SEQUENCE</scope>
    <source>
        <strain evidence="2">AVDCRST_MAG66</strain>
    </source>
</reference>
<gene>
    <name evidence="2" type="ORF">AVDCRST_MAG66-3706</name>
</gene>
<evidence type="ECO:0000313" key="2">
    <source>
        <dbReference type="EMBL" id="CAA9437430.1"/>
    </source>
</evidence>
<feature type="region of interest" description="Disordered" evidence="1">
    <location>
        <begin position="1"/>
        <end position="53"/>
    </location>
</feature>
<sequence length="53" mass="6135">DCPSVDHRRQHSPRFTRRHRWLLLAPGPPPGRPPARAEREEPERPSATGTFRV</sequence>
<feature type="non-terminal residue" evidence="2">
    <location>
        <position position="53"/>
    </location>
</feature>
<protein>
    <submittedName>
        <fullName evidence="2">Uncharacterized protein</fullName>
    </submittedName>
</protein>
<feature type="compositionally biased region" description="Basic and acidic residues" evidence="1">
    <location>
        <begin position="35"/>
        <end position="44"/>
    </location>
</feature>
<feature type="non-terminal residue" evidence="2">
    <location>
        <position position="1"/>
    </location>
</feature>
<dbReference type="AlphaFoldDB" id="A0A6J4QH32"/>
<dbReference type="EMBL" id="CADCUS010000519">
    <property type="protein sequence ID" value="CAA9437430.1"/>
    <property type="molecule type" value="Genomic_DNA"/>
</dbReference>
<evidence type="ECO:0000256" key="1">
    <source>
        <dbReference type="SAM" id="MobiDB-lite"/>
    </source>
</evidence>
<feature type="compositionally biased region" description="Basic residues" evidence="1">
    <location>
        <begin position="8"/>
        <end position="21"/>
    </location>
</feature>
<accession>A0A6J4QH32</accession>
<proteinExistence type="predicted"/>
<organism evidence="2">
    <name type="scientific">uncultured Pseudonocardia sp</name>
    <dbReference type="NCBI Taxonomy" id="211455"/>
    <lineage>
        <taxon>Bacteria</taxon>
        <taxon>Bacillati</taxon>
        <taxon>Actinomycetota</taxon>
        <taxon>Actinomycetes</taxon>
        <taxon>Pseudonocardiales</taxon>
        <taxon>Pseudonocardiaceae</taxon>
        <taxon>Pseudonocardia</taxon>
        <taxon>environmental samples</taxon>
    </lineage>
</organism>
<name>A0A6J4QH32_9PSEU</name>